<feature type="transmembrane region" description="Helical" evidence="5">
    <location>
        <begin position="166"/>
        <end position="190"/>
    </location>
</feature>
<feature type="domain" description="Peptidase S54 rhomboid" evidence="6">
    <location>
        <begin position="63"/>
        <end position="212"/>
    </location>
</feature>
<comment type="caution">
    <text evidence="7">The sequence shown here is derived from an EMBL/GenBank/DDBJ whole genome shotgun (WGS) entry which is preliminary data.</text>
</comment>
<keyword evidence="3 5" id="KW-1133">Transmembrane helix</keyword>
<keyword evidence="2 5" id="KW-0812">Transmembrane</keyword>
<keyword evidence="4 5" id="KW-0472">Membrane</keyword>
<reference evidence="7" key="2">
    <citation type="submission" date="2021-01" db="EMBL/GenBank/DDBJ databases">
        <authorList>
            <person name="Hahn C.R."/>
            <person name="Youssef N.H."/>
            <person name="Elshahed M."/>
        </authorList>
    </citation>
    <scope>NUCLEOTIDE SEQUENCE</scope>
    <source>
        <strain evidence="7">Zod_Metabat.24</strain>
    </source>
</reference>
<dbReference type="InterPro" id="IPR022764">
    <property type="entry name" value="Peptidase_S54_rhomboid_dom"/>
</dbReference>
<keyword evidence="7" id="KW-0645">Protease</keyword>
<evidence type="ECO:0000256" key="1">
    <source>
        <dbReference type="ARBA" id="ARBA00004141"/>
    </source>
</evidence>
<dbReference type="FunFam" id="1.20.1540.10:FF:000027">
    <property type="entry name" value="Rhomboid family intramembrane serine protease"/>
    <property type="match status" value="1"/>
</dbReference>
<dbReference type="Gene3D" id="1.20.1540.10">
    <property type="entry name" value="Rhomboid-like"/>
    <property type="match status" value="1"/>
</dbReference>
<dbReference type="InterPro" id="IPR035952">
    <property type="entry name" value="Rhomboid-like_sf"/>
</dbReference>
<dbReference type="SUPFAM" id="SSF144091">
    <property type="entry name" value="Rhomboid-like"/>
    <property type="match status" value="1"/>
</dbReference>
<dbReference type="Pfam" id="PF01694">
    <property type="entry name" value="Rhomboid"/>
    <property type="match status" value="1"/>
</dbReference>
<evidence type="ECO:0000256" key="5">
    <source>
        <dbReference type="SAM" id="Phobius"/>
    </source>
</evidence>
<dbReference type="GO" id="GO:0016020">
    <property type="term" value="C:membrane"/>
    <property type="evidence" value="ECO:0007669"/>
    <property type="project" value="UniProtKB-SubCell"/>
</dbReference>
<feature type="transmembrane region" description="Helical" evidence="5">
    <location>
        <begin position="125"/>
        <end position="145"/>
    </location>
</feature>
<evidence type="ECO:0000256" key="2">
    <source>
        <dbReference type="ARBA" id="ARBA00022692"/>
    </source>
</evidence>
<feature type="transmembrane region" description="Helical" evidence="5">
    <location>
        <begin position="196"/>
        <end position="218"/>
    </location>
</feature>
<dbReference type="Proteomes" id="UP000809273">
    <property type="component" value="Unassembled WGS sequence"/>
</dbReference>
<name>A0A9D8KEJ8_9DELT</name>
<dbReference type="GO" id="GO:0006508">
    <property type="term" value="P:proteolysis"/>
    <property type="evidence" value="ECO:0007669"/>
    <property type="project" value="UniProtKB-KW"/>
</dbReference>
<evidence type="ECO:0000313" key="7">
    <source>
        <dbReference type="EMBL" id="MBN1572698.1"/>
    </source>
</evidence>
<dbReference type="GO" id="GO:0004252">
    <property type="term" value="F:serine-type endopeptidase activity"/>
    <property type="evidence" value="ECO:0007669"/>
    <property type="project" value="InterPro"/>
</dbReference>
<evidence type="ECO:0000259" key="6">
    <source>
        <dbReference type="Pfam" id="PF01694"/>
    </source>
</evidence>
<evidence type="ECO:0000313" key="8">
    <source>
        <dbReference type="Proteomes" id="UP000809273"/>
    </source>
</evidence>
<feature type="transmembrane region" description="Helical" evidence="5">
    <location>
        <begin position="70"/>
        <end position="89"/>
    </location>
</feature>
<keyword evidence="7" id="KW-0378">Hydrolase</keyword>
<comment type="subcellular location">
    <subcellularLocation>
        <location evidence="1">Membrane</location>
        <topology evidence="1">Multi-pass membrane protein</topology>
    </subcellularLocation>
</comment>
<sequence length="245" mass="26907">MIPLKDNVPSQRIPFVNYILIGLNVLVFFVELAQGQQINEFIYRFGLVPSWVTAGIYGPRYEILPFFTSMFLHGGWMHIIGNMLFLWIFGDNVEDRMGHFFYVLFYLGSGIGASLLHIATAPGSTIPTVGASGAIAGVMGAYLVLYPRARVLTAVIIIYIIRTMEIPAIVFLGLWFLMQFIMGIATAASTGATGGIAFWAHVGGFVVGIAGGGIAKLFTRGGRPRRLSGRPDVEVITKEGKRYWH</sequence>
<organism evidence="7 8">
    <name type="scientific">Candidatus Zymogenus saltonus</name>
    <dbReference type="NCBI Taxonomy" id="2844893"/>
    <lineage>
        <taxon>Bacteria</taxon>
        <taxon>Deltaproteobacteria</taxon>
        <taxon>Candidatus Zymogenia</taxon>
        <taxon>Candidatus Zymogeniales</taxon>
        <taxon>Candidatus Zymogenaceae</taxon>
        <taxon>Candidatus Zymogenus</taxon>
    </lineage>
</organism>
<dbReference type="EMBL" id="JAFGIX010000027">
    <property type="protein sequence ID" value="MBN1572698.1"/>
    <property type="molecule type" value="Genomic_DNA"/>
</dbReference>
<dbReference type="InterPro" id="IPR050925">
    <property type="entry name" value="Rhomboid_protease_S54"/>
</dbReference>
<protein>
    <submittedName>
        <fullName evidence="7">Rhomboid family intramembrane serine protease</fullName>
    </submittedName>
</protein>
<dbReference type="AlphaFoldDB" id="A0A9D8KEJ8"/>
<dbReference type="PANTHER" id="PTHR43731:SF26">
    <property type="entry name" value="RHOMBOID-LIKE PROTEIN 10, CHLOROPLASTIC"/>
    <property type="match status" value="1"/>
</dbReference>
<feature type="transmembrane region" description="Helical" evidence="5">
    <location>
        <begin position="101"/>
        <end position="119"/>
    </location>
</feature>
<proteinExistence type="predicted"/>
<gene>
    <name evidence="7" type="ORF">JW984_05810</name>
</gene>
<evidence type="ECO:0000256" key="4">
    <source>
        <dbReference type="ARBA" id="ARBA00023136"/>
    </source>
</evidence>
<accession>A0A9D8KEJ8</accession>
<evidence type="ECO:0000256" key="3">
    <source>
        <dbReference type="ARBA" id="ARBA00022989"/>
    </source>
</evidence>
<reference evidence="7" key="1">
    <citation type="journal article" date="2021" name="Environ. Microbiol.">
        <title>Genomic characterization of three novel Desulfobacterota classes expand the metabolic and phylogenetic diversity of the phylum.</title>
        <authorList>
            <person name="Murphy C.L."/>
            <person name="Biggerstaff J."/>
            <person name="Eichhorn A."/>
            <person name="Ewing E."/>
            <person name="Shahan R."/>
            <person name="Soriano D."/>
            <person name="Stewart S."/>
            <person name="VanMol K."/>
            <person name="Walker R."/>
            <person name="Walters P."/>
            <person name="Elshahed M.S."/>
            <person name="Youssef N.H."/>
        </authorList>
    </citation>
    <scope>NUCLEOTIDE SEQUENCE</scope>
    <source>
        <strain evidence="7">Zod_Metabat.24</strain>
    </source>
</reference>
<feature type="transmembrane region" description="Helical" evidence="5">
    <location>
        <begin position="15"/>
        <end position="34"/>
    </location>
</feature>
<dbReference type="PANTHER" id="PTHR43731">
    <property type="entry name" value="RHOMBOID PROTEASE"/>
    <property type="match status" value="1"/>
</dbReference>